<dbReference type="PANTHER" id="PTHR24221:SF248">
    <property type="entry name" value="ABC TRANSPORTER TRANSMEMBRANE REGION"/>
    <property type="match status" value="1"/>
</dbReference>
<accession>A0ABW3FD98</accession>
<dbReference type="InterPro" id="IPR010128">
    <property type="entry name" value="ATPase_T1SS_PrtD-like"/>
</dbReference>
<evidence type="ECO:0000256" key="5">
    <source>
        <dbReference type="ARBA" id="ARBA00022840"/>
    </source>
</evidence>
<evidence type="ECO:0000256" key="6">
    <source>
        <dbReference type="ARBA" id="ARBA00022989"/>
    </source>
</evidence>
<dbReference type="PROSITE" id="PS50893">
    <property type="entry name" value="ABC_TRANSPORTER_2"/>
    <property type="match status" value="1"/>
</dbReference>
<dbReference type="Gene3D" id="1.20.1560.10">
    <property type="entry name" value="ABC transporter type 1, transmembrane domain"/>
    <property type="match status" value="1"/>
</dbReference>
<dbReference type="SUPFAM" id="SSF52540">
    <property type="entry name" value="P-loop containing nucleoside triphosphate hydrolases"/>
    <property type="match status" value="1"/>
</dbReference>
<keyword evidence="3 9" id="KW-0812">Transmembrane</keyword>
<evidence type="ECO:0000256" key="7">
    <source>
        <dbReference type="ARBA" id="ARBA00023136"/>
    </source>
</evidence>
<reference evidence="13" key="1">
    <citation type="journal article" date="2019" name="Int. J. Syst. Evol. Microbiol.">
        <title>The Global Catalogue of Microorganisms (GCM) 10K type strain sequencing project: providing services to taxonomists for standard genome sequencing and annotation.</title>
        <authorList>
            <consortium name="The Broad Institute Genomics Platform"/>
            <consortium name="The Broad Institute Genome Sequencing Center for Infectious Disease"/>
            <person name="Wu L."/>
            <person name="Ma J."/>
        </authorList>
    </citation>
    <scope>NUCLEOTIDE SEQUENCE [LARGE SCALE GENOMIC DNA]</scope>
    <source>
        <strain evidence="13">CCUG 60023</strain>
    </source>
</reference>
<dbReference type="InterPro" id="IPR027417">
    <property type="entry name" value="P-loop_NTPase"/>
</dbReference>
<comment type="similarity">
    <text evidence="2">Belongs to the ABC transporter superfamily.</text>
</comment>
<dbReference type="InterPro" id="IPR036640">
    <property type="entry name" value="ABC1_TM_sf"/>
</dbReference>
<gene>
    <name evidence="12" type="ORF">ACFQ14_08565</name>
</gene>
<feature type="transmembrane region" description="Helical" evidence="9">
    <location>
        <begin position="40"/>
        <end position="60"/>
    </location>
</feature>
<dbReference type="SMART" id="SM00382">
    <property type="entry name" value="AAA"/>
    <property type="match status" value="1"/>
</dbReference>
<proteinExistence type="inferred from homology"/>
<organism evidence="12 13">
    <name type="scientific">Pseudahrensia aquimaris</name>
    <dbReference type="NCBI Taxonomy" id="744461"/>
    <lineage>
        <taxon>Bacteria</taxon>
        <taxon>Pseudomonadati</taxon>
        <taxon>Pseudomonadota</taxon>
        <taxon>Alphaproteobacteria</taxon>
        <taxon>Hyphomicrobiales</taxon>
        <taxon>Ahrensiaceae</taxon>
        <taxon>Pseudahrensia</taxon>
    </lineage>
</organism>
<dbReference type="InterPro" id="IPR011527">
    <property type="entry name" value="ABC1_TM_dom"/>
</dbReference>
<protein>
    <submittedName>
        <fullName evidence="12">Type I secretion system permease/ATPase</fullName>
    </submittedName>
</protein>
<evidence type="ECO:0000259" key="10">
    <source>
        <dbReference type="PROSITE" id="PS50893"/>
    </source>
</evidence>
<dbReference type="PROSITE" id="PS00211">
    <property type="entry name" value="ABC_TRANSPORTER_1"/>
    <property type="match status" value="1"/>
</dbReference>
<comment type="subcellular location">
    <subcellularLocation>
        <location evidence="1">Cell membrane</location>
        <topology evidence="1">Multi-pass membrane protein</topology>
    </subcellularLocation>
</comment>
<dbReference type="RefSeq" id="WP_377212311.1">
    <property type="nucleotide sequence ID" value="NZ_JBHTJV010000005.1"/>
</dbReference>
<dbReference type="Gene3D" id="3.40.50.300">
    <property type="entry name" value="P-loop containing nucleotide triphosphate hydrolases"/>
    <property type="match status" value="1"/>
</dbReference>
<feature type="transmembrane region" description="Helical" evidence="9">
    <location>
        <begin position="6"/>
        <end position="28"/>
    </location>
</feature>
<keyword evidence="4" id="KW-0547">Nucleotide-binding</keyword>
<sequence length="590" mass="63577">MFKGSLKWIAIFSIAVNLLVIVPALHMLQIYDRVLSSNSLETLIYISLIAIGAMILFGIAEAVRGVLAQRASAKYTVEVADPLFSRLAASNGRVQSSSYLRDFNNVRSFISSRTLVGLFDLPFTPFFLLLMFLLHWTLGVVTVVGMVLLAAVAWLNKTMTAEKSEQAKQFDVGALTFAQSVFSRSEDIRAMGLLPSIMERWGTQMGMSLRASDEAASQASAFYGTSKAVRKVLQILIMAWGAYLVINGVISGGVIFAASMISGRALGPIEQVIGGWDRIAMARDADKNIKELLAQSDGDEDKIRLPEPAGHISVENLVWNPHEEGSGPPILDGISFDLEAGKTLAIIGPSGAGKSTVAKAIVGALNLDEGQVRLDGAERSQWPEDQWGESVGYVSQEITLFPATLAENIARLETRPDERRVVAAAQAAGVHEMITRLNDGYGTVIGPGKIMLSGGQKQRIALARALYTNPRVLVLDEPNAHLDAEGEESLVQALERAKAQGRTIIIITQRRSVLRAADYVLTIRNGKVDAYVAANFDDQGKQRSGPKTVTAKTQRIPVQSPRSEKRERSSKASAATAESVGGSAGLGESV</sequence>
<keyword evidence="5" id="KW-0067">ATP-binding</keyword>
<dbReference type="EMBL" id="JBHTJV010000005">
    <property type="protein sequence ID" value="MFD0916457.1"/>
    <property type="molecule type" value="Genomic_DNA"/>
</dbReference>
<keyword evidence="7 9" id="KW-0472">Membrane</keyword>
<evidence type="ECO:0000256" key="8">
    <source>
        <dbReference type="SAM" id="MobiDB-lite"/>
    </source>
</evidence>
<feature type="domain" description="ABC transporter" evidence="10">
    <location>
        <begin position="312"/>
        <end position="550"/>
    </location>
</feature>
<dbReference type="SUPFAM" id="SSF90123">
    <property type="entry name" value="ABC transporter transmembrane region"/>
    <property type="match status" value="1"/>
</dbReference>
<evidence type="ECO:0000256" key="9">
    <source>
        <dbReference type="SAM" id="Phobius"/>
    </source>
</evidence>
<feature type="region of interest" description="Disordered" evidence="8">
    <location>
        <begin position="539"/>
        <end position="590"/>
    </location>
</feature>
<keyword evidence="13" id="KW-1185">Reference proteome</keyword>
<evidence type="ECO:0000256" key="2">
    <source>
        <dbReference type="ARBA" id="ARBA00005417"/>
    </source>
</evidence>
<feature type="transmembrane region" description="Helical" evidence="9">
    <location>
        <begin position="235"/>
        <end position="261"/>
    </location>
</feature>
<feature type="compositionally biased region" description="Polar residues" evidence="8">
    <location>
        <begin position="545"/>
        <end position="561"/>
    </location>
</feature>
<evidence type="ECO:0000256" key="1">
    <source>
        <dbReference type="ARBA" id="ARBA00004651"/>
    </source>
</evidence>
<feature type="transmembrane region" description="Helical" evidence="9">
    <location>
        <begin position="126"/>
        <end position="155"/>
    </location>
</feature>
<feature type="domain" description="ABC transmembrane type-1" evidence="11">
    <location>
        <begin position="8"/>
        <end position="281"/>
    </location>
</feature>
<dbReference type="Proteomes" id="UP001597101">
    <property type="component" value="Unassembled WGS sequence"/>
</dbReference>
<dbReference type="PANTHER" id="PTHR24221">
    <property type="entry name" value="ATP-BINDING CASSETTE SUB-FAMILY B"/>
    <property type="match status" value="1"/>
</dbReference>
<dbReference type="InterPro" id="IPR039421">
    <property type="entry name" value="Type_1_exporter"/>
</dbReference>
<dbReference type="InterPro" id="IPR003593">
    <property type="entry name" value="AAA+_ATPase"/>
</dbReference>
<name>A0ABW3FD98_9HYPH</name>
<evidence type="ECO:0000313" key="13">
    <source>
        <dbReference type="Proteomes" id="UP001597101"/>
    </source>
</evidence>
<evidence type="ECO:0000259" key="11">
    <source>
        <dbReference type="PROSITE" id="PS50929"/>
    </source>
</evidence>
<dbReference type="Pfam" id="PF00664">
    <property type="entry name" value="ABC_membrane"/>
    <property type="match status" value="1"/>
</dbReference>
<dbReference type="PROSITE" id="PS50929">
    <property type="entry name" value="ABC_TM1F"/>
    <property type="match status" value="1"/>
</dbReference>
<dbReference type="InterPro" id="IPR017871">
    <property type="entry name" value="ABC_transporter-like_CS"/>
</dbReference>
<dbReference type="InterPro" id="IPR003439">
    <property type="entry name" value="ABC_transporter-like_ATP-bd"/>
</dbReference>
<dbReference type="Pfam" id="PF00005">
    <property type="entry name" value="ABC_tran"/>
    <property type="match status" value="1"/>
</dbReference>
<dbReference type="NCBIfam" id="TIGR01842">
    <property type="entry name" value="type_I_sec_PrtD"/>
    <property type="match status" value="1"/>
</dbReference>
<evidence type="ECO:0000313" key="12">
    <source>
        <dbReference type="EMBL" id="MFD0916457.1"/>
    </source>
</evidence>
<keyword evidence="6 9" id="KW-1133">Transmembrane helix</keyword>
<evidence type="ECO:0000256" key="4">
    <source>
        <dbReference type="ARBA" id="ARBA00022741"/>
    </source>
</evidence>
<evidence type="ECO:0000256" key="3">
    <source>
        <dbReference type="ARBA" id="ARBA00022692"/>
    </source>
</evidence>
<comment type="caution">
    <text evidence="12">The sequence shown here is derived from an EMBL/GenBank/DDBJ whole genome shotgun (WGS) entry which is preliminary data.</text>
</comment>